<dbReference type="Pfam" id="PF21365">
    <property type="entry name" value="Glyco_hydro_31_3rd"/>
    <property type="match status" value="1"/>
</dbReference>
<keyword evidence="9" id="KW-1185">Reference proteome</keyword>
<dbReference type="EMBL" id="UYYB01008670">
    <property type="protein sequence ID" value="VDM68399.1"/>
    <property type="molecule type" value="Genomic_DNA"/>
</dbReference>
<dbReference type="InterPro" id="IPR048395">
    <property type="entry name" value="Glyco_hydro_31_C"/>
</dbReference>
<organism evidence="8 9">
    <name type="scientific">Strongylus vulgaris</name>
    <name type="common">Blood worm</name>
    <dbReference type="NCBI Taxonomy" id="40348"/>
    <lineage>
        <taxon>Eukaryota</taxon>
        <taxon>Metazoa</taxon>
        <taxon>Ecdysozoa</taxon>
        <taxon>Nematoda</taxon>
        <taxon>Chromadorea</taxon>
        <taxon>Rhabditida</taxon>
        <taxon>Rhabditina</taxon>
        <taxon>Rhabditomorpha</taxon>
        <taxon>Strongyloidea</taxon>
        <taxon>Strongylidae</taxon>
        <taxon>Strongylus</taxon>
    </lineage>
</organism>
<evidence type="ECO:0000256" key="3">
    <source>
        <dbReference type="ARBA" id="ARBA00023295"/>
    </source>
</evidence>
<feature type="domain" description="Glycoside hydrolase family 31 TIM barrel" evidence="6">
    <location>
        <begin position="1"/>
        <end position="221"/>
    </location>
</feature>
<keyword evidence="3 4" id="KW-0326">Glycosidase</keyword>
<evidence type="ECO:0000259" key="6">
    <source>
        <dbReference type="Pfam" id="PF01055"/>
    </source>
</evidence>
<protein>
    <recommendedName>
        <fullName evidence="10">Glycoside hydrolase family 31 N-terminal domain-containing protein</fullName>
    </recommendedName>
</protein>
<gene>
    <name evidence="8" type="ORF">SVUK_LOCUS3397</name>
</gene>
<evidence type="ECO:0000256" key="2">
    <source>
        <dbReference type="ARBA" id="ARBA00022801"/>
    </source>
</evidence>
<dbReference type="SUPFAM" id="SSF51445">
    <property type="entry name" value="(Trans)glycosidases"/>
    <property type="match status" value="1"/>
</dbReference>
<dbReference type="InterPro" id="IPR017853">
    <property type="entry name" value="GH"/>
</dbReference>
<dbReference type="Gene3D" id="2.60.40.1180">
    <property type="entry name" value="Golgi alpha-mannosidase II"/>
    <property type="match status" value="2"/>
</dbReference>
<comment type="similarity">
    <text evidence="1 4">Belongs to the glycosyl hydrolase 31 family.</text>
</comment>
<dbReference type="InterPro" id="IPR000322">
    <property type="entry name" value="Glyco_hydro_31_TIM"/>
</dbReference>
<feature type="region of interest" description="Disordered" evidence="5">
    <location>
        <begin position="1"/>
        <end position="41"/>
    </location>
</feature>
<accession>A0A3P7IN42</accession>
<dbReference type="InterPro" id="IPR013780">
    <property type="entry name" value="Glyco_hydro_b"/>
</dbReference>
<dbReference type="OrthoDB" id="1334205at2759"/>
<proteinExistence type="inferred from homology"/>
<dbReference type="FunFam" id="2.60.40.1180:FF:000023">
    <property type="entry name" value="neutral alpha-glucosidase AB isoform X2"/>
    <property type="match status" value="1"/>
</dbReference>
<evidence type="ECO:0000313" key="9">
    <source>
        <dbReference type="Proteomes" id="UP000270094"/>
    </source>
</evidence>
<dbReference type="GO" id="GO:0005975">
    <property type="term" value="P:carbohydrate metabolic process"/>
    <property type="evidence" value="ECO:0007669"/>
    <property type="project" value="InterPro"/>
</dbReference>
<dbReference type="GO" id="GO:0004558">
    <property type="term" value="F:alpha-1,4-glucosidase activity"/>
    <property type="evidence" value="ECO:0007669"/>
    <property type="project" value="TreeGrafter"/>
</dbReference>
<dbReference type="SUPFAM" id="SSF51011">
    <property type="entry name" value="Glycosyl hydrolase domain"/>
    <property type="match status" value="1"/>
</dbReference>
<evidence type="ECO:0000256" key="1">
    <source>
        <dbReference type="ARBA" id="ARBA00007806"/>
    </source>
</evidence>
<evidence type="ECO:0000313" key="8">
    <source>
        <dbReference type="EMBL" id="VDM68399.1"/>
    </source>
</evidence>
<name>A0A3P7IN42_STRVU</name>
<evidence type="ECO:0008006" key="10">
    <source>
        <dbReference type="Google" id="ProtNLM"/>
    </source>
</evidence>
<dbReference type="AlphaFoldDB" id="A0A3P7IN42"/>
<keyword evidence="2 4" id="KW-0378">Hydrolase</keyword>
<dbReference type="PANTHER" id="PTHR22762:SF133">
    <property type="entry name" value="P-TYPE DOMAIN-CONTAINING PROTEIN"/>
    <property type="match status" value="1"/>
</dbReference>
<evidence type="ECO:0000256" key="5">
    <source>
        <dbReference type="SAM" id="MobiDB-lite"/>
    </source>
</evidence>
<feature type="compositionally biased region" description="Basic and acidic residues" evidence="5">
    <location>
        <begin position="10"/>
        <end position="41"/>
    </location>
</feature>
<evidence type="ECO:0000256" key="4">
    <source>
        <dbReference type="RuleBase" id="RU361185"/>
    </source>
</evidence>
<reference evidence="8 9" key="1">
    <citation type="submission" date="2018-11" db="EMBL/GenBank/DDBJ databases">
        <authorList>
            <consortium name="Pathogen Informatics"/>
        </authorList>
    </citation>
    <scope>NUCLEOTIDE SEQUENCE [LARGE SCALE GENOMIC DNA]</scope>
</reference>
<dbReference type="Gene3D" id="3.20.20.80">
    <property type="entry name" value="Glycosidases"/>
    <property type="match status" value="1"/>
</dbReference>
<feature type="domain" description="Glycosyl hydrolase family 31 C-terminal" evidence="7">
    <location>
        <begin position="229"/>
        <end position="314"/>
    </location>
</feature>
<dbReference type="Pfam" id="PF01055">
    <property type="entry name" value="Glyco_hydro_31_2nd"/>
    <property type="match status" value="1"/>
</dbReference>
<dbReference type="PANTHER" id="PTHR22762">
    <property type="entry name" value="ALPHA-GLUCOSIDASE"/>
    <property type="match status" value="1"/>
</dbReference>
<evidence type="ECO:0000259" key="7">
    <source>
        <dbReference type="Pfam" id="PF21365"/>
    </source>
</evidence>
<sequence>MNEPANFGTNEKHPWYFDEADHPNDEPLQCPKEEGNEDAHWDMPPYKTQNVWVFGKDAYLATKTLCMSAVQANGTLRHYDVKSLYGWSESKITQQGLYKATNKRGIVISRSTFASNGRYCGHWLGDNSATWEDLQSAVIGAQEFNLFGMPYIGSDICGFNRDTEEELCLRWHQMGAFHTFMRNHNARRHIAQDPAQWPSVAEATKKAALFRYSYLPYLFSLHFVASLDGGTVIRPLFYEFPKDRRTHDINYQFLWGSSMLIAPVVHKGATSVEVYLPKDDWYSLFDYNYGQLIEYGDQAFPAPRTSLIPVLVRGRKHSGSILPRQQPNVTTEYTRKNAFELLIAPGTVFMQTNNLK</sequence>
<dbReference type="Proteomes" id="UP000270094">
    <property type="component" value="Unassembled WGS sequence"/>
</dbReference>